<dbReference type="Pfam" id="PF00512">
    <property type="entry name" value="HisKA"/>
    <property type="match status" value="1"/>
</dbReference>
<dbReference type="Gene3D" id="1.10.287.130">
    <property type="match status" value="1"/>
</dbReference>
<keyword evidence="5" id="KW-0547">Nucleotide-binding</keyword>
<keyword evidence="7" id="KW-0067">ATP-binding</keyword>
<evidence type="ECO:0000256" key="6">
    <source>
        <dbReference type="ARBA" id="ARBA00022777"/>
    </source>
</evidence>
<dbReference type="Pfam" id="PF01590">
    <property type="entry name" value="GAF"/>
    <property type="match status" value="1"/>
</dbReference>
<dbReference type="GO" id="GO:0030295">
    <property type="term" value="F:protein kinase activator activity"/>
    <property type="evidence" value="ECO:0007669"/>
    <property type="project" value="TreeGrafter"/>
</dbReference>
<dbReference type="GO" id="GO:0000155">
    <property type="term" value="F:phosphorelay sensor kinase activity"/>
    <property type="evidence" value="ECO:0007669"/>
    <property type="project" value="InterPro"/>
</dbReference>
<keyword evidence="12" id="KW-1185">Reference proteome</keyword>
<evidence type="ECO:0000256" key="2">
    <source>
        <dbReference type="ARBA" id="ARBA00004370"/>
    </source>
</evidence>
<dbReference type="SUPFAM" id="SSF47384">
    <property type="entry name" value="Homodimeric domain of signal transducing histidine kinase"/>
    <property type="match status" value="1"/>
</dbReference>
<dbReference type="InterPro" id="IPR003018">
    <property type="entry name" value="GAF"/>
</dbReference>
<dbReference type="SUPFAM" id="SSF55781">
    <property type="entry name" value="GAF domain-like"/>
    <property type="match status" value="1"/>
</dbReference>
<keyword evidence="8" id="KW-0902">Two-component regulatory system</keyword>
<feature type="domain" description="Histidine kinase" evidence="10">
    <location>
        <begin position="211"/>
        <end position="349"/>
    </location>
</feature>
<dbReference type="InterPro" id="IPR029016">
    <property type="entry name" value="GAF-like_dom_sf"/>
</dbReference>
<keyword evidence="9" id="KW-0175">Coiled coil</keyword>
<dbReference type="Proteomes" id="UP000019102">
    <property type="component" value="Unassembled WGS sequence"/>
</dbReference>
<dbReference type="InterPro" id="IPR036890">
    <property type="entry name" value="HATPase_C_sf"/>
</dbReference>
<dbReference type="GO" id="GO:0005524">
    <property type="term" value="F:ATP binding"/>
    <property type="evidence" value="ECO:0007669"/>
    <property type="project" value="UniProtKB-KW"/>
</dbReference>
<dbReference type="GO" id="GO:0000156">
    <property type="term" value="F:phosphorelay response regulator activity"/>
    <property type="evidence" value="ECO:0007669"/>
    <property type="project" value="TreeGrafter"/>
</dbReference>
<dbReference type="SMART" id="SM00065">
    <property type="entry name" value="GAF"/>
    <property type="match status" value="1"/>
</dbReference>
<dbReference type="AlphaFoldDB" id="W4VL64"/>
<evidence type="ECO:0000313" key="12">
    <source>
        <dbReference type="Proteomes" id="UP000019102"/>
    </source>
</evidence>
<protein>
    <recommendedName>
        <fullName evidence="3">histidine kinase</fullName>
        <ecNumber evidence="3">2.7.13.3</ecNumber>
    </recommendedName>
</protein>
<keyword evidence="11" id="KW-0723">Serine/threonine-protein kinase</keyword>
<dbReference type="EMBL" id="BAVS01000017">
    <property type="protein sequence ID" value="GAE93937.1"/>
    <property type="molecule type" value="Genomic_DNA"/>
</dbReference>
<accession>W4VL64</accession>
<dbReference type="PANTHER" id="PTHR42878">
    <property type="entry name" value="TWO-COMPONENT HISTIDINE KINASE"/>
    <property type="match status" value="1"/>
</dbReference>
<dbReference type="EC" id="2.7.13.3" evidence="3"/>
<dbReference type="CDD" id="cd00082">
    <property type="entry name" value="HisKA"/>
    <property type="match status" value="1"/>
</dbReference>
<organism evidence="11 12">
    <name type="scientific">Gracilibacillus boraciitolerans JCM 21714</name>
    <dbReference type="NCBI Taxonomy" id="1298598"/>
    <lineage>
        <taxon>Bacteria</taxon>
        <taxon>Bacillati</taxon>
        <taxon>Bacillota</taxon>
        <taxon>Bacilli</taxon>
        <taxon>Bacillales</taxon>
        <taxon>Bacillaceae</taxon>
        <taxon>Gracilibacillus</taxon>
    </lineage>
</organism>
<feature type="coiled-coil region" evidence="9">
    <location>
        <begin position="170"/>
        <end position="208"/>
    </location>
</feature>
<evidence type="ECO:0000256" key="9">
    <source>
        <dbReference type="SAM" id="Coils"/>
    </source>
</evidence>
<evidence type="ECO:0000256" key="3">
    <source>
        <dbReference type="ARBA" id="ARBA00012438"/>
    </source>
</evidence>
<dbReference type="InterPro" id="IPR036097">
    <property type="entry name" value="HisK_dim/P_sf"/>
</dbReference>
<proteinExistence type="predicted"/>
<dbReference type="STRING" id="1298598.JCM21714_3058"/>
<comment type="catalytic activity">
    <reaction evidence="1">
        <text>ATP + protein L-histidine = ADP + protein N-phospho-L-histidine.</text>
        <dbReference type="EC" id="2.7.13.3"/>
    </reaction>
</comment>
<evidence type="ECO:0000256" key="5">
    <source>
        <dbReference type="ARBA" id="ARBA00022741"/>
    </source>
</evidence>
<evidence type="ECO:0000256" key="8">
    <source>
        <dbReference type="ARBA" id="ARBA00023012"/>
    </source>
</evidence>
<name>W4VL64_9BACI</name>
<dbReference type="GO" id="GO:0007234">
    <property type="term" value="P:osmosensory signaling via phosphorelay pathway"/>
    <property type="evidence" value="ECO:0007669"/>
    <property type="project" value="TreeGrafter"/>
</dbReference>
<dbReference type="InterPro" id="IPR003661">
    <property type="entry name" value="HisK_dim/P_dom"/>
</dbReference>
<comment type="caution">
    <text evidence="11">The sequence shown here is derived from an EMBL/GenBank/DDBJ whole genome shotgun (WGS) entry which is preliminary data.</text>
</comment>
<dbReference type="SUPFAM" id="SSF55874">
    <property type="entry name" value="ATPase domain of HSP90 chaperone/DNA topoisomerase II/histidine kinase"/>
    <property type="match status" value="1"/>
</dbReference>
<evidence type="ECO:0000313" key="11">
    <source>
        <dbReference type="EMBL" id="GAE93937.1"/>
    </source>
</evidence>
<sequence length="349" mass="39577">MESLDNKAILEAARIISGEVVLDKLVSKLMDIFITYAGAEHASFLIQEQQNLALVSFKHIEGKIEMYQQLKTVDESSHLSSAIIHYVVNSREAVVLNNATEEGPFIEDDYLQEVQAKSVLCLPIVHQDRLVAILYMENNKSSHVFTRERLNVLTLIASQASVSLVNAYLYAELEAKVKQRTDLLNDANQELTAVNQQLTNSKEKMKQMISNISHDLQSPVAVVQGYIGALLDGLVDDPVKQNEFLHTINYRMGSLSKLIKDLFDLSKLESGDMKFSMEAIPVDQLFDHFCQLFKLEIIQSGLQFKRRFNRDQAQEYPLLEVDVQRLEQVMANLISNAIKYATKELLKLV</sequence>
<dbReference type="eggNOG" id="COG2205">
    <property type="taxonomic scope" value="Bacteria"/>
</dbReference>
<evidence type="ECO:0000256" key="1">
    <source>
        <dbReference type="ARBA" id="ARBA00000085"/>
    </source>
</evidence>
<reference evidence="11 12" key="1">
    <citation type="journal article" date="2014" name="Genome Announc.">
        <title>Draft Genome Sequence of the Boron-Tolerant and Moderately Halotolerant Bacterium Gracilibacillus boraciitolerans JCM 21714T.</title>
        <authorList>
            <person name="Ahmed I."/>
            <person name="Oshima K."/>
            <person name="Suda W."/>
            <person name="Kitamura K."/>
            <person name="Iida T."/>
            <person name="Ohmori Y."/>
            <person name="Fujiwara T."/>
            <person name="Hattori M."/>
            <person name="Ohkuma M."/>
        </authorList>
    </citation>
    <scope>NUCLEOTIDE SEQUENCE [LARGE SCALE GENOMIC DNA]</scope>
    <source>
        <strain evidence="11 12">JCM 21714</strain>
    </source>
</reference>
<comment type="subcellular location">
    <subcellularLocation>
        <location evidence="2">Membrane</location>
    </subcellularLocation>
</comment>
<evidence type="ECO:0000259" key="10">
    <source>
        <dbReference type="PROSITE" id="PS50109"/>
    </source>
</evidence>
<dbReference type="SMART" id="SM00388">
    <property type="entry name" value="HisKA"/>
    <property type="match status" value="1"/>
</dbReference>
<dbReference type="PANTHER" id="PTHR42878:SF7">
    <property type="entry name" value="SENSOR HISTIDINE KINASE GLRK"/>
    <property type="match status" value="1"/>
</dbReference>
<gene>
    <name evidence="11" type="ORF">JCM21714_3058</name>
</gene>
<dbReference type="PROSITE" id="PS50109">
    <property type="entry name" value="HIS_KIN"/>
    <property type="match status" value="1"/>
</dbReference>
<evidence type="ECO:0000256" key="4">
    <source>
        <dbReference type="ARBA" id="ARBA00022679"/>
    </source>
</evidence>
<dbReference type="Gene3D" id="3.30.565.10">
    <property type="entry name" value="Histidine kinase-like ATPase, C-terminal domain"/>
    <property type="match status" value="1"/>
</dbReference>
<keyword evidence="6 11" id="KW-0418">Kinase</keyword>
<dbReference type="InterPro" id="IPR050351">
    <property type="entry name" value="BphY/WalK/GraS-like"/>
</dbReference>
<evidence type="ECO:0000256" key="7">
    <source>
        <dbReference type="ARBA" id="ARBA00022840"/>
    </source>
</evidence>
<keyword evidence="4" id="KW-0808">Transferase</keyword>
<dbReference type="InterPro" id="IPR005467">
    <property type="entry name" value="His_kinase_dom"/>
</dbReference>
<dbReference type="GO" id="GO:0004674">
    <property type="term" value="F:protein serine/threonine kinase activity"/>
    <property type="evidence" value="ECO:0007669"/>
    <property type="project" value="UniProtKB-KW"/>
</dbReference>
<dbReference type="Gene3D" id="3.30.450.40">
    <property type="match status" value="1"/>
</dbReference>